<protein>
    <submittedName>
        <fullName evidence="1">BstXI family restriction endonuclease</fullName>
    </submittedName>
</protein>
<dbReference type="Proteomes" id="UP000664844">
    <property type="component" value="Unassembled WGS sequence"/>
</dbReference>
<evidence type="ECO:0000313" key="2">
    <source>
        <dbReference type="Proteomes" id="UP000664844"/>
    </source>
</evidence>
<keyword evidence="2" id="KW-1185">Reference proteome</keyword>
<sequence>MCYNSLDSVCELGMEIDEATRRRDYCFTEANSKELLDNNRLQQARLINNEGYTTCPLCLERLSSYDFCKRLIQATGREVHDLTVTKVNLFHIRELRFGEYNHKTYNLGWGHHHCNVVVKDSGIDHTLTWMHEVLSKNIENGHFSV</sequence>
<dbReference type="InterPro" id="IPR018578">
    <property type="entry name" value="Restrct_endonuc_II_BstXI"/>
</dbReference>
<keyword evidence="1" id="KW-0378">Hydrolase</keyword>
<gene>
    <name evidence="1" type="ORF">J0895_00920</name>
</gene>
<keyword evidence="1" id="KW-0255">Endonuclease</keyword>
<proteinExistence type="predicted"/>
<accession>A0ABS3FKT0</accession>
<dbReference type="Pfam" id="PF09552">
    <property type="entry name" value="RE_BstXI"/>
    <property type="match status" value="1"/>
</dbReference>
<evidence type="ECO:0000313" key="1">
    <source>
        <dbReference type="EMBL" id="MBO0347692.1"/>
    </source>
</evidence>
<organism evidence="1 2">
    <name type="scientific">Phormidium pseudopriestleyi FRX01</name>
    <dbReference type="NCBI Taxonomy" id="1759528"/>
    <lineage>
        <taxon>Bacteria</taxon>
        <taxon>Bacillati</taxon>
        <taxon>Cyanobacteriota</taxon>
        <taxon>Cyanophyceae</taxon>
        <taxon>Oscillatoriophycideae</taxon>
        <taxon>Oscillatoriales</taxon>
        <taxon>Oscillatoriaceae</taxon>
        <taxon>Phormidium</taxon>
    </lineage>
</organism>
<dbReference type="EMBL" id="JAFLQW010000027">
    <property type="protein sequence ID" value="MBO0347692.1"/>
    <property type="molecule type" value="Genomic_DNA"/>
</dbReference>
<name>A0ABS3FKT0_9CYAN</name>
<comment type="caution">
    <text evidence="1">The sequence shown here is derived from an EMBL/GenBank/DDBJ whole genome shotgun (WGS) entry which is preliminary data.</text>
</comment>
<reference evidence="1 2" key="1">
    <citation type="submission" date="2021-03" db="EMBL/GenBank/DDBJ databases">
        <title>Metabolic Capacity of the Antarctic Cyanobacterium Phormidium pseudopriestleyi that Sustains Oxygenic Photosynthesis in the Presence of Hydrogen Sulfide.</title>
        <authorList>
            <person name="Lumian J.E."/>
            <person name="Jungblut A.D."/>
            <person name="Dillon M.L."/>
            <person name="Hawes I."/>
            <person name="Doran P.T."/>
            <person name="Mackey T.J."/>
            <person name="Dick G.J."/>
            <person name="Grettenberger C.L."/>
            <person name="Sumner D.Y."/>
        </authorList>
    </citation>
    <scope>NUCLEOTIDE SEQUENCE [LARGE SCALE GENOMIC DNA]</scope>
    <source>
        <strain evidence="1 2">FRX01</strain>
    </source>
</reference>
<keyword evidence="1" id="KW-0540">Nuclease</keyword>
<dbReference type="GO" id="GO:0004519">
    <property type="term" value="F:endonuclease activity"/>
    <property type="evidence" value="ECO:0007669"/>
    <property type="project" value="UniProtKB-KW"/>
</dbReference>